<feature type="compositionally biased region" description="Basic and acidic residues" evidence="1">
    <location>
        <begin position="73"/>
        <end position="85"/>
    </location>
</feature>
<feature type="compositionally biased region" description="Basic and acidic residues" evidence="1">
    <location>
        <begin position="497"/>
        <end position="508"/>
    </location>
</feature>
<dbReference type="WBParaSite" id="NBR_0001237501-mRNA-1">
    <property type="protein sequence ID" value="NBR_0001237501-mRNA-1"/>
    <property type="gene ID" value="NBR_0001237501"/>
</dbReference>
<keyword evidence="3" id="KW-1185">Reference proteome</keyword>
<sequence>MSPKFTWVFDNSIDSCQEDSRKSPAQHDPKACQIFWRQCISEKRALSTKLTLFGAKSFDERGIPARDARRMSMDRRTMSEAERTFGRQNTAQHLHPETPVAAACQSLWAAKGHLEELHALGISDPSSASTSFESNTDNSPAAGSGESKIRDEGADKKRLQYKSSKKFRRRITVHSPVQSPTRRSSHESDASRELRNLFLRRGSGLDSRKTSESTALGDRRSSIFDDELRRKSRDLVDFNRDRRRHSRDLFYDRDLDARYASNERRNPISRRPSDIRDFYAVHNTIRQQRRNSRDVFYSLQERRLSRELPERPMFVDSQDTLTRRNSRGIDDRRSSRNMEPLYERSERSERQRRRSSFIRHAAVSHDTNFWHQAESSNAKDSRSLFLRRKFLSTAAVSSLDSTNSTESSAPEAIFASSVDSAGSDLEHRRLSLLNRVPTGSMPLMISRALPVMNPAQNAQRQRLRNRDYSVDAQSDTLFREWSRVDPAYEEQAAVREHPVQRGRLDRGASVDQNSLRSNNRQRAYSRQMTANPSGNVMVPFICYPDEANCSR</sequence>
<name>A0A158R0R1_NIPBR</name>
<reference evidence="4" key="1">
    <citation type="submission" date="2016-04" db="UniProtKB">
        <authorList>
            <consortium name="WormBaseParasite"/>
        </authorList>
    </citation>
    <scope>IDENTIFICATION</scope>
</reference>
<accession>A0A158R0R1</accession>
<feature type="region of interest" description="Disordered" evidence="1">
    <location>
        <begin position="497"/>
        <end position="527"/>
    </location>
</feature>
<proteinExistence type="predicted"/>
<dbReference type="EMBL" id="UYSL01020739">
    <property type="protein sequence ID" value="VDL75965.1"/>
    <property type="molecule type" value="Genomic_DNA"/>
</dbReference>
<organism evidence="4">
    <name type="scientific">Nippostrongylus brasiliensis</name>
    <name type="common">Rat hookworm</name>
    <dbReference type="NCBI Taxonomy" id="27835"/>
    <lineage>
        <taxon>Eukaryota</taxon>
        <taxon>Metazoa</taxon>
        <taxon>Ecdysozoa</taxon>
        <taxon>Nematoda</taxon>
        <taxon>Chromadorea</taxon>
        <taxon>Rhabditida</taxon>
        <taxon>Rhabditina</taxon>
        <taxon>Rhabditomorpha</taxon>
        <taxon>Strongyloidea</taxon>
        <taxon>Heligmosomidae</taxon>
        <taxon>Nippostrongylus</taxon>
    </lineage>
</organism>
<feature type="compositionally biased region" description="Polar residues" evidence="1">
    <location>
        <begin position="125"/>
        <end position="141"/>
    </location>
</feature>
<gene>
    <name evidence="2" type="ORF">NBR_LOCUS12376</name>
</gene>
<feature type="region of interest" description="Disordered" evidence="1">
    <location>
        <begin position="73"/>
        <end position="95"/>
    </location>
</feature>
<feature type="compositionally biased region" description="Basic and acidic residues" evidence="1">
    <location>
        <begin position="147"/>
        <end position="158"/>
    </location>
</feature>
<evidence type="ECO:0000313" key="4">
    <source>
        <dbReference type="WBParaSite" id="NBR_0001237501-mRNA-1"/>
    </source>
</evidence>
<protein>
    <submittedName>
        <fullName evidence="4">RING-type domain-containing protein</fullName>
    </submittedName>
</protein>
<reference evidence="2 3" key="2">
    <citation type="submission" date="2018-11" db="EMBL/GenBank/DDBJ databases">
        <authorList>
            <consortium name="Pathogen Informatics"/>
        </authorList>
    </citation>
    <scope>NUCLEOTIDE SEQUENCE [LARGE SCALE GENOMIC DNA]</scope>
</reference>
<feature type="region of interest" description="Disordered" evidence="1">
    <location>
        <begin position="125"/>
        <end position="192"/>
    </location>
</feature>
<dbReference type="Proteomes" id="UP000271162">
    <property type="component" value="Unassembled WGS sequence"/>
</dbReference>
<evidence type="ECO:0000256" key="1">
    <source>
        <dbReference type="SAM" id="MobiDB-lite"/>
    </source>
</evidence>
<dbReference type="AlphaFoldDB" id="A0A158R0R1"/>
<feature type="compositionally biased region" description="Basic residues" evidence="1">
    <location>
        <begin position="159"/>
        <end position="172"/>
    </location>
</feature>
<evidence type="ECO:0000313" key="3">
    <source>
        <dbReference type="Proteomes" id="UP000271162"/>
    </source>
</evidence>
<evidence type="ECO:0000313" key="2">
    <source>
        <dbReference type="EMBL" id="VDL75965.1"/>
    </source>
</evidence>
<dbReference type="OMA" id="YPDEANC"/>
<feature type="compositionally biased region" description="Basic and acidic residues" evidence="1">
    <location>
        <begin position="327"/>
        <end position="349"/>
    </location>
</feature>
<feature type="region of interest" description="Disordered" evidence="1">
    <location>
        <begin position="309"/>
        <end position="354"/>
    </location>
</feature>
<feature type="compositionally biased region" description="Polar residues" evidence="1">
    <location>
        <begin position="510"/>
        <end position="527"/>
    </location>
</feature>